<dbReference type="Gene3D" id="1.20.1270.220">
    <property type="match status" value="1"/>
</dbReference>
<accession>A0A6C0JWW4</accession>
<protein>
    <recommendedName>
        <fullName evidence="2">NET domain-containing protein</fullName>
    </recommendedName>
</protein>
<name>A0A6C0JWW4_9ZZZZ</name>
<reference evidence="1" key="1">
    <citation type="journal article" date="2020" name="Nature">
        <title>Giant virus diversity and host interactions through global metagenomics.</title>
        <authorList>
            <person name="Schulz F."/>
            <person name="Roux S."/>
            <person name="Paez-Espino D."/>
            <person name="Jungbluth S."/>
            <person name="Walsh D.A."/>
            <person name="Denef V.J."/>
            <person name="McMahon K.D."/>
            <person name="Konstantinidis K.T."/>
            <person name="Eloe-Fadrosh E.A."/>
            <person name="Kyrpides N.C."/>
            <person name="Woyke T."/>
        </authorList>
    </citation>
    <scope>NUCLEOTIDE SEQUENCE</scope>
    <source>
        <strain evidence="1">GVMAG-S-1101164-164</strain>
    </source>
</reference>
<evidence type="ECO:0000313" key="1">
    <source>
        <dbReference type="EMBL" id="QHU09873.1"/>
    </source>
</evidence>
<proteinExistence type="predicted"/>
<dbReference type="EMBL" id="MN740746">
    <property type="protein sequence ID" value="QHU09873.1"/>
    <property type="molecule type" value="Genomic_DNA"/>
</dbReference>
<organism evidence="1">
    <name type="scientific">viral metagenome</name>
    <dbReference type="NCBI Taxonomy" id="1070528"/>
    <lineage>
        <taxon>unclassified sequences</taxon>
        <taxon>metagenomes</taxon>
        <taxon>organismal metagenomes</taxon>
    </lineage>
</organism>
<dbReference type="InterPro" id="IPR038336">
    <property type="entry name" value="NET_sf"/>
</dbReference>
<evidence type="ECO:0008006" key="2">
    <source>
        <dbReference type="Google" id="ProtNLM"/>
    </source>
</evidence>
<sequence>MNRLRLEKLKEKIDSLDSNEHRQIYNIIKNSKVDFHSTKTQQGILVTADSLEPKTIEDIEKYVLFCIDQKKRIHEDMKIRKEYERMV</sequence>
<dbReference type="AlphaFoldDB" id="A0A6C0JWW4"/>